<evidence type="ECO:0000256" key="12">
    <source>
        <dbReference type="ARBA" id="ARBA00023054"/>
    </source>
</evidence>
<feature type="region of interest" description="Disordered" evidence="16">
    <location>
        <begin position="710"/>
        <end position="1147"/>
    </location>
</feature>
<evidence type="ECO:0000256" key="5">
    <source>
        <dbReference type="ARBA" id="ARBA00012483"/>
    </source>
</evidence>
<evidence type="ECO:0000256" key="9">
    <source>
        <dbReference type="ARBA" id="ARBA00022786"/>
    </source>
</evidence>
<dbReference type="WBParaSite" id="Pan_g5600.t1">
    <property type="protein sequence ID" value="Pan_g5600.t1"/>
    <property type="gene ID" value="Pan_g5600"/>
</dbReference>
<organism evidence="18 19">
    <name type="scientific">Panagrellus redivivus</name>
    <name type="common">Microworm</name>
    <dbReference type="NCBI Taxonomy" id="6233"/>
    <lineage>
        <taxon>Eukaryota</taxon>
        <taxon>Metazoa</taxon>
        <taxon>Ecdysozoa</taxon>
        <taxon>Nematoda</taxon>
        <taxon>Chromadorea</taxon>
        <taxon>Rhabditida</taxon>
        <taxon>Tylenchina</taxon>
        <taxon>Panagrolaimomorpha</taxon>
        <taxon>Panagrolaimoidea</taxon>
        <taxon>Panagrolaimidae</taxon>
        <taxon>Panagrellus</taxon>
    </lineage>
</organism>
<evidence type="ECO:0000256" key="14">
    <source>
        <dbReference type="PROSITE-ProRule" id="PRU00175"/>
    </source>
</evidence>
<evidence type="ECO:0000256" key="11">
    <source>
        <dbReference type="ARBA" id="ARBA00022853"/>
    </source>
</evidence>
<comment type="subcellular location">
    <subcellularLocation>
        <location evidence="2">Nucleus</location>
    </subcellularLocation>
</comment>
<feature type="domain" description="RING-type" evidence="17">
    <location>
        <begin position="1507"/>
        <end position="1547"/>
    </location>
</feature>
<keyword evidence="18" id="KW-1185">Reference proteome</keyword>
<dbReference type="GO" id="GO:0033503">
    <property type="term" value="C:HULC complex"/>
    <property type="evidence" value="ECO:0007669"/>
    <property type="project" value="TreeGrafter"/>
</dbReference>
<evidence type="ECO:0000256" key="13">
    <source>
        <dbReference type="ARBA" id="ARBA00023242"/>
    </source>
</evidence>
<evidence type="ECO:0000256" key="6">
    <source>
        <dbReference type="ARBA" id="ARBA00022679"/>
    </source>
</evidence>
<feature type="compositionally biased region" description="Basic and acidic residues" evidence="16">
    <location>
        <begin position="811"/>
        <end position="905"/>
    </location>
</feature>
<dbReference type="InterPro" id="IPR013083">
    <property type="entry name" value="Znf_RING/FYVE/PHD"/>
</dbReference>
<evidence type="ECO:0000256" key="4">
    <source>
        <dbReference type="ARBA" id="ARBA00005555"/>
    </source>
</evidence>
<dbReference type="SUPFAM" id="SSF57850">
    <property type="entry name" value="RING/U-box"/>
    <property type="match status" value="1"/>
</dbReference>
<feature type="compositionally biased region" description="Basic and acidic residues" evidence="16">
    <location>
        <begin position="100"/>
        <end position="115"/>
    </location>
</feature>
<proteinExistence type="inferred from homology"/>
<dbReference type="GO" id="GO:0061630">
    <property type="term" value="F:ubiquitin protein ligase activity"/>
    <property type="evidence" value="ECO:0007669"/>
    <property type="project" value="UniProtKB-EC"/>
</dbReference>
<feature type="compositionally biased region" description="Basic and acidic residues" evidence="16">
    <location>
        <begin position="1064"/>
        <end position="1126"/>
    </location>
</feature>
<evidence type="ECO:0000256" key="2">
    <source>
        <dbReference type="ARBA" id="ARBA00004123"/>
    </source>
</evidence>
<comment type="similarity">
    <text evidence="4">Belongs to the BRE1 family.</text>
</comment>
<dbReference type="EC" id="2.3.2.27" evidence="5"/>
<feature type="region of interest" description="Disordered" evidence="16">
    <location>
        <begin position="1"/>
        <end position="126"/>
    </location>
</feature>
<feature type="coiled-coil region" evidence="15">
    <location>
        <begin position="1418"/>
        <end position="1487"/>
    </location>
</feature>
<dbReference type="PROSITE" id="PS00518">
    <property type="entry name" value="ZF_RING_1"/>
    <property type="match status" value="1"/>
</dbReference>
<dbReference type="GO" id="GO:0006325">
    <property type="term" value="P:chromatin organization"/>
    <property type="evidence" value="ECO:0007669"/>
    <property type="project" value="UniProtKB-KW"/>
</dbReference>
<evidence type="ECO:0000313" key="19">
    <source>
        <dbReference type="WBParaSite" id="Pan_g5600.t1"/>
    </source>
</evidence>
<evidence type="ECO:0000256" key="7">
    <source>
        <dbReference type="ARBA" id="ARBA00022723"/>
    </source>
</evidence>
<keyword evidence="10" id="KW-0862">Zinc</keyword>
<protein>
    <recommendedName>
        <fullName evidence="5">RING-type E3 ubiquitin transferase</fullName>
        <ecNumber evidence="5">2.3.2.27</ecNumber>
    </recommendedName>
</protein>
<feature type="compositionally biased region" description="Low complexity" evidence="16">
    <location>
        <begin position="758"/>
        <end position="767"/>
    </location>
</feature>
<sequence length="1560" mass="180351">MSGRRRRQDSEEPGPSTASRRRRQDSSEPGPSTSRTRRRQASPKPTSSTRRRRSSSVSVSPEPCSSTDVVPKRTTKGAAPRTSSNTRGQAKPATATKKVTIKDEKDKDNGKKEAESMVGDVKTGKTVPKSKEAVLKCAVPVYFKDPKAPPMVMHMQEIHLVDSVDEMYEHYKFNALAKMECHTEALRADIEDINYLNAACRSQKRDMTKMWNDHLMPSFFSIAKISQLYRVFFKTLSRNLILRFDTTDIDVYHENRMALETAKSGVLTAGEPVLVRWRQNNVFTIMGSKILVGIFQLMANCDSPDLARYDAPQDPFVKQMWEDESSQRVMQQLYQSLSENGFDGIIKTLFEYLDQMSEQLDGMPKRFIRRFYNCKNVVSTDVVKNDLRRAEDDYAYFVGLVNMQIEENQMITDEVFTSGCEIMPEYEARMKKEARRKSNQGKVSKISIAEVSACRKEIAKAKAAVAVADKELWQLMDQMNGYHEQKLRHRYIEKYNRLMALGRQQKAFRRHLRLVQMLRKQKRYAFHSLKSVKQQVEDNLFEIMEMSAVYFDRIIMTRKLAGAEKHEALKKEWEELQDERKKLHREFVILSATAKHHYPTAQKQLGEHFAAVRENIVCVTNPKLNHIAEKKALLEKVRRDEQEAKYYNRHSFVVPCPLPNRLRPPFSNLEHERQQVRQMKAMASQSAPAICTTLQALSDPSQNVRRDVLKRAMANETPTSTRRTSPKGDITAKPDSGKPTPVKSSSDKAVVEKPLPPSSAKASTSTPNVPFSSHRSERRRSRTPPRRHDVEKERESEKAKETRPRTSTSYSDRERAAERVGSEHSRSRDTRDARREPERHRPEGSRSFHEDRRDRDDRDQRPKAEAVRPARTDESRVSRTETSRSRDEPRSRDEAFSRNPRDDYSRTSSRRVGRDEPTSRPVRDDRSRSLRDDDKRDADRRTRHLSPDERSRKRQFESPERGFKRPSGGVRSDYDRKDRDDRDRRDKDDRDRSRDYRGSRSSVTETEAKRPRREEDQSSSLRSDNKPSYRTPSKETVSRDPKNNDKVSRSSSSSQKAEQTTPRKHGESTPRKYEETTPRKATESTSRKPVDVTPRKLGETTPRKHEESTPRKAGESSRSKDSKKISSETAPTPKKSKVETPIVDEKAAISTNEIDDLLEETFEPPKPKERKHLTLEEINQFVRDNRAVELGKMNSEQREKFLRSVLPSQDRRPIYFPEAIGHPSNMDAYMKSRGFDVDNDPPDAPWRKAMEVFTTKHYLKHVNQSLQRQLRNHAQTDLMNPLVYPIEIPRQIHINNKLAKGQTDEFKKKKKFNANLLKAKTATATECFKILGSMKDVLSDLHEAEDTDLANFTEQARVQNELRYVEDRVSALRRWNDNLRDRKNAFTVGNIKHEKMLATLGTIDNVADTEVSNGSSKAQTIAEKIAEKRRLIEEKKAELAATAKKKEALMEVIVEKDKMVRETKTKLKLARRQLKDEKALAAELEELHRPALEEQQIIDYYSSIVMCRMCKRVPVDAGFKKCLHLYCRDCLTKYMEKSGPKKCPVCNIRVTMKDYTRIFL</sequence>
<reference evidence="18" key="1">
    <citation type="journal article" date="2013" name="Genetics">
        <title>The draft genome and transcriptome of Panagrellus redivivus are shaped by the harsh demands of a free-living lifestyle.</title>
        <authorList>
            <person name="Srinivasan J."/>
            <person name="Dillman A.R."/>
            <person name="Macchietto M.G."/>
            <person name="Heikkinen L."/>
            <person name="Lakso M."/>
            <person name="Fracchia K.M."/>
            <person name="Antoshechkin I."/>
            <person name="Mortazavi A."/>
            <person name="Wong G."/>
            <person name="Sternberg P.W."/>
        </authorList>
    </citation>
    <scope>NUCLEOTIDE SEQUENCE [LARGE SCALE GENOMIC DNA]</scope>
    <source>
        <strain evidence="18">MT8872</strain>
    </source>
</reference>
<dbReference type="GO" id="GO:0005634">
    <property type="term" value="C:nucleus"/>
    <property type="evidence" value="ECO:0007669"/>
    <property type="project" value="UniProtKB-SubCell"/>
</dbReference>
<keyword evidence="12 15" id="KW-0175">Coiled coil</keyword>
<feature type="compositionally biased region" description="Basic and acidic residues" evidence="16">
    <location>
        <begin position="1023"/>
        <end position="1048"/>
    </location>
</feature>
<keyword evidence="11" id="KW-0156">Chromatin regulator</keyword>
<dbReference type="Gene3D" id="3.30.40.10">
    <property type="entry name" value="Zinc/RING finger domain, C3HC4 (zinc finger)"/>
    <property type="match status" value="1"/>
</dbReference>
<dbReference type="InterPro" id="IPR001841">
    <property type="entry name" value="Znf_RING"/>
</dbReference>
<evidence type="ECO:0000313" key="18">
    <source>
        <dbReference type="Proteomes" id="UP000492821"/>
    </source>
</evidence>
<dbReference type="PANTHER" id="PTHR23163:SF0">
    <property type="entry name" value="E3 UBIQUITIN-PROTEIN LIGASE BRE1"/>
    <property type="match status" value="1"/>
</dbReference>
<feature type="compositionally biased region" description="Basic residues" evidence="16">
    <location>
        <begin position="776"/>
        <end position="785"/>
    </location>
</feature>
<evidence type="ECO:0000256" key="1">
    <source>
        <dbReference type="ARBA" id="ARBA00000900"/>
    </source>
</evidence>
<dbReference type="Proteomes" id="UP000492821">
    <property type="component" value="Unassembled WGS sequence"/>
</dbReference>
<evidence type="ECO:0000256" key="15">
    <source>
        <dbReference type="SAM" id="Coils"/>
    </source>
</evidence>
<evidence type="ECO:0000256" key="16">
    <source>
        <dbReference type="SAM" id="MobiDB-lite"/>
    </source>
</evidence>
<name>A0A7E4W205_PANRE</name>
<evidence type="ECO:0000256" key="10">
    <source>
        <dbReference type="ARBA" id="ARBA00022833"/>
    </source>
</evidence>
<evidence type="ECO:0000256" key="3">
    <source>
        <dbReference type="ARBA" id="ARBA00004906"/>
    </source>
</evidence>
<feature type="compositionally biased region" description="Basic and acidic residues" evidence="16">
    <location>
        <begin position="786"/>
        <end position="804"/>
    </location>
</feature>
<comment type="pathway">
    <text evidence="3">Protein modification; protein ubiquitination.</text>
</comment>
<accession>A0A7E4W205</accession>
<comment type="catalytic activity">
    <reaction evidence="1">
        <text>S-ubiquitinyl-[E2 ubiquitin-conjugating enzyme]-L-cysteine + [acceptor protein]-L-lysine = [E2 ubiquitin-conjugating enzyme]-L-cysteine + N(6)-ubiquitinyl-[acceptor protein]-L-lysine.</text>
        <dbReference type="EC" id="2.3.2.27"/>
    </reaction>
</comment>
<dbReference type="GO" id="GO:0008270">
    <property type="term" value="F:zinc ion binding"/>
    <property type="evidence" value="ECO:0007669"/>
    <property type="project" value="UniProtKB-KW"/>
</dbReference>
<keyword evidence="7" id="KW-0479">Metal-binding</keyword>
<keyword evidence="9" id="KW-0833">Ubl conjugation pathway</keyword>
<dbReference type="Pfam" id="PF00097">
    <property type="entry name" value="zf-C3HC4"/>
    <property type="match status" value="1"/>
</dbReference>
<dbReference type="PROSITE" id="PS50089">
    <property type="entry name" value="ZF_RING_2"/>
    <property type="match status" value="1"/>
</dbReference>
<evidence type="ECO:0000256" key="8">
    <source>
        <dbReference type="ARBA" id="ARBA00022771"/>
    </source>
</evidence>
<feature type="compositionally biased region" description="Basic and acidic residues" evidence="16">
    <location>
        <begin position="912"/>
        <end position="963"/>
    </location>
</feature>
<feature type="compositionally biased region" description="Basic and acidic residues" evidence="16">
    <location>
        <begin position="972"/>
        <end position="998"/>
    </location>
</feature>
<keyword evidence="6" id="KW-0808">Transferase</keyword>
<reference evidence="19" key="2">
    <citation type="submission" date="2020-10" db="UniProtKB">
        <authorList>
            <consortium name="WormBaseParasite"/>
        </authorList>
    </citation>
    <scope>IDENTIFICATION</scope>
</reference>
<dbReference type="InterPro" id="IPR013956">
    <property type="entry name" value="E3_ubiquit_lig_Bre1"/>
</dbReference>
<dbReference type="PANTHER" id="PTHR23163">
    <property type="entry name" value="RING FINGER PROTEIN-RELATED"/>
    <property type="match status" value="1"/>
</dbReference>
<dbReference type="InterPro" id="IPR017907">
    <property type="entry name" value="Znf_RING_CS"/>
</dbReference>
<keyword evidence="13" id="KW-0539">Nucleus</keyword>
<feature type="compositionally biased region" description="Basic and acidic residues" evidence="16">
    <location>
        <begin position="1006"/>
        <end position="1016"/>
    </location>
</feature>
<dbReference type="InterPro" id="IPR018957">
    <property type="entry name" value="Znf_C3HC4_RING-type"/>
</dbReference>
<keyword evidence="8 14" id="KW-0863">Zinc-finger</keyword>
<feature type="compositionally biased region" description="Low complexity" evidence="16">
    <location>
        <begin position="55"/>
        <end position="67"/>
    </location>
</feature>
<evidence type="ECO:0000259" key="17">
    <source>
        <dbReference type="PROSITE" id="PS50089"/>
    </source>
</evidence>